<comment type="caution">
    <text evidence="2">The sequence shown here is derived from an EMBL/GenBank/DDBJ whole genome shotgun (WGS) entry which is preliminary data.</text>
</comment>
<evidence type="ECO:0000313" key="2">
    <source>
        <dbReference type="EMBL" id="KUP94043.1"/>
    </source>
</evidence>
<dbReference type="InterPro" id="IPR011008">
    <property type="entry name" value="Dimeric_a/b-barrel"/>
</dbReference>
<reference evidence="2 3" key="1">
    <citation type="submission" date="2015-12" db="EMBL/GenBank/DDBJ databases">
        <title>Genome sequence of the marine Rhodobacteraceae strain O3.65, Candidatus Tritonibacter horizontis.</title>
        <authorList>
            <person name="Poehlein A."/>
            <person name="Giebel H.A."/>
            <person name="Voget S."/>
            <person name="Brinkhoff T."/>
        </authorList>
    </citation>
    <scope>NUCLEOTIDE SEQUENCE [LARGE SCALE GENOMIC DNA]</scope>
    <source>
        <strain evidence="2 3">O3.65</strain>
    </source>
</reference>
<organism evidence="2 3">
    <name type="scientific">Tritonibacter horizontis</name>
    <dbReference type="NCBI Taxonomy" id="1768241"/>
    <lineage>
        <taxon>Bacteria</taxon>
        <taxon>Pseudomonadati</taxon>
        <taxon>Pseudomonadota</taxon>
        <taxon>Alphaproteobacteria</taxon>
        <taxon>Rhodobacterales</taxon>
        <taxon>Paracoccaceae</taxon>
        <taxon>Tritonibacter</taxon>
    </lineage>
</organism>
<keyword evidence="3" id="KW-1185">Reference proteome</keyword>
<dbReference type="RefSeq" id="WP_068241032.1">
    <property type="nucleotide sequence ID" value="NZ_LPUY01000033.1"/>
</dbReference>
<protein>
    <recommendedName>
        <fullName evidence="1">DUF1330 domain-containing protein</fullName>
    </recommendedName>
</protein>
<evidence type="ECO:0000313" key="3">
    <source>
        <dbReference type="Proteomes" id="UP000068382"/>
    </source>
</evidence>
<dbReference type="SUPFAM" id="SSF54909">
    <property type="entry name" value="Dimeric alpha+beta barrel"/>
    <property type="match status" value="1"/>
</dbReference>
<feature type="domain" description="DUF1330" evidence="1">
    <location>
        <begin position="15"/>
        <end position="94"/>
    </location>
</feature>
<dbReference type="AlphaFoldDB" id="A0A132C0E1"/>
<evidence type="ECO:0000259" key="1">
    <source>
        <dbReference type="Pfam" id="PF07045"/>
    </source>
</evidence>
<gene>
    <name evidence="2" type="ORF">TRIHO_10680</name>
</gene>
<dbReference type="EMBL" id="LPUY01000033">
    <property type="protein sequence ID" value="KUP94043.1"/>
    <property type="molecule type" value="Genomic_DNA"/>
</dbReference>
<proteinExistence type="predicted"/>
<dbReference type="Proteomes" id="UP000068382">
    <property type="component" value="Unassembled WGS sequence"/>
</dbReference>
<dbReference type="Gene3D" id="3.30.70.100">
    <property type="match status" value="1"/>
</dbReference>
<sequence>MTTHVIVLSKPDPAKADGARRYADAVQPLLKAAGVIPTLRAPVAASVAGKTTPATVLVLEFADAAAASGFFDQPAYRDLIPLRDDSFAHMEIHILGG</sequence>
<accession>A0A132C0E1</accession>
<name>A0A132C0E1_9RHOB</name>
<dbReference type="Pfam" id="PF07045">
    <property type="entry name" value="DUF1330"/>
    <property type="match status" value="1"/>
</dbReference>
<dbReference type="InterPro" id="IPR010753">
    <property type="entry name" value="DUF1330"/>
</dbReference>